<protein>
    <submittedName>
        <fullName evidence="3">Uncharacterized protein</fullName>
    </submittedName>
</protein>
<feature type="compositionally biased region" description="Low complexity" evidence="1">
    <location>
        <begin position="235"/>
        <end position="257"/>
    </location>
</feature>
<keyword evidence="4" id="KW-1185">Reference proteome</keyword>
<evidence type="ECO:0000256" key="1">
    <source>
        <dbReference type="SAM" id="MobiDB-lite"/>
    </source>
</evidence>
<feature type="transmembrane region" description="Helical" evidence="2">
    <location>
        <begin position="266"/>
        <end position="288"/>
    </location>
</feature>
<dbReference type="AlphaFoldDB" id="A0AAD7A0S6"/>
<reference evidence="3" key="1">
    <citation type="submission" date="2023-03" db="EMBL/GenBank/DDBJ databases">
        <title>Massive genome expansion in bonnet fungi (Mycena s.s.) driven by repeated elements and novel gene families across ecological guilds.</title>
        <authorList>
            <consortium name="Lawrence Berkeley National Laboratory"/>
            <person name="Harder C.B."/>
            <person name="Miyauchi S."/>
            <person name="Viragh M."/>
            <person name="Kuo A."/>
            <person name="Thoen E."/>
            <person name="Andreopoulos B."/>
            <person name="Lu D."/>
            <person name="Skrede I."/>
            <person name="Drula E."/>
            <person name="Henrissat B."/>
            <person name="Morin E."/>
            <person name="Kohler A."/>
            <person name="Barry K."/>
            <person name="LaButti K."/>
            <person name="Morin E."/>
            <person name="Salamov A."/>
            <person name="Lipzen A."/>
            <person name="Mereny Z."/>
            <person name="Hegedus B."/>
            <person name="Baldrian P."/>
            <person name="Stursova M."/>
            <person name="Weitz H."/>
            <person name="Taylor A."/>
            <person name="Grigoriev I.V."/>
            <person name="Nagy L.G."/>
            <person name="Martin F."/>
            <person name="Kauserud H."/>
        </authorList>
    </citation>
    <scope>NUCLEOTIDE SEQUENCE</scope>
    <source>
        <strain evidence="3">CBHHK002</strain>
    </source>
</reference>
<keyword evidence="2" id="KW-1133">Transmembrane helix</keyword>
<evidence type="ECO:0000313" key="3">
    <source>
        <dbReference type="EMBL" id="KAJ7347225.1"/>
    </source>
</evidence>
<gene>
    <name evidence="3" type="ORF">DFH08DRAFT_808982</name>
</gene>
<feature type="region of interest" description="Disordered" evidence="1">
    <location>
        <begin position="235"/>
        <end position="258"/>
    </location>
</feature>
<accession>A0AAD7A0S6</accession>
<dbReference type="Proteomes" id="UP001218218">
    <property type="component" value="Unassembled WGS sequence"/>
</dbReference>
<feature type="region of interest" description="Disordered" evidence="1">
    <location>
        <begin position="386"/>
        <end position="409"/>
    </location>
</feature>
<sequence>MALDPRILRTLRCMRDDRHRWKGQEPKQQRSCAAGTFDEAVRAHGTRPKNSNSVRYPISQAVPGPRFFSSSTFLLTSYSPVYARHTSEPFVILLRPSYASRSAIWRANSSAITPEMTSRVVQRDQCSIVQFAMVPSNAPALGFRTSWLPHARSTNAGTNLLFHPRVIAPDFLSPEEDPNHVIPSWVVVMASATPTSHLGDKYHNHYIQLAEYSGRRIVEFHGRIDASGIELTLSQSVSSGGSPTPSPTGSKGSTLSTQGKTMNTGAIVGSIIVVCATISLTAVLLWLWRRRSRDAYRNSIPVFPSPFSDGPSTIFPAASSLANKSRGDLQKGLRTARERLFNMESIGPPVSASCRELDAESPSAGPDVIAELREMRVRMRELENQMQSAGELGLVNEEAPPGYSKEDRR</sequence>
<evidence type="ECO:0000313" key="4">
    <source>
        <dbReference type="Proteomes" id="UP001218218"/>
    </source>
</evidence>
<comment type="caution">
    <text evidence="3">The sequence shown here is derived from an EMBL/GenBank/DDBJ whole genome shotgun (WGS) entry which is preliminary data.</text>
</comment>
<keyword evidence="2" id="KW-0472">Membrane</keyword>
<dbReference type="EMBL" id="JARIHO010000019">
    <property type="protein sequence ID" value="KAJ7347225.1"/>
    <property type="molecule type" value="Genomic_DNA"/>
</dbReference>
<name>A0AAD7A0S6_9AGAR</name>
<organism evidence="3 4">
    <name type="scientific">Mycena albidolilacea</name>
    <dbReference type="NCBI Taxonomy" id="1033008"/>
    <lineage>
        <taxon>Eukaryota</taxon>
        <taxon>Fungi</taxon>
        <taxon>Dikarya</taxon>
        <taxon>Basidiomycota</taxon>
        <taxon>Agaricomycotina</taxon>
        <taxon>Agaricomycetes</taxon>
        <taxon>Agaricomycetidae</taxon>
        <taxon>Agaricales</taxon>
        <taxon>Marasmiineae</taxon>
        <taxon>Mycenaceae</taxon>
        <taxon>Mycena</taxon>
    </lineage>
</organism>
<proteinExistence type="predicted"/>
<evidence type="ECO:0000256" key="2">
    <source>
        <dbReference type="SAM" id="Phobius"/>
    </source>
</evidence>
<keyword evidence="2" id="KW-0812">Transmembrane</keyword>